<proteinExistence type="predicted"/>
<evidence type="ECO:0000256" key="1">
    <source>
        <dbReference type="SAM" id="MobiDB-lite"/>
    </source>
</evidence>
<dbReference type="PANTHER" id="PTHR31370">
    <property type="entry name" value="F-BOX PROTEIN FAMILY-LIKE"/>
    <property type="match status" value="1"/>
</dbReference>
<dbReference type="SUPFAM" id="SSF81383">
    <property type="entry name" value="F-box domain"/>
    <property type="match status" value="1"/>
</dbReference>
<reference evidence="3 4" key="1">
    <citation type="journal article" date="2019" name="Nat. Plants">
        <title>Stout camphor tree genome fills gaps in understanding of flowering plant genome evolution.</title>
        <authorList>
            <person name="Chaw S.M."/>
            <person name="Liu Y.C."/>
            <person name="Wu Y.W."/>
            <person name="Wang H.Y."/>
            <person name="Lin C.I."/>
            <person name="Wu C.S."/>
            <person name="Ke H.M."/>
            <person name="Chang L.Y."/>
            <person name="Hsu C.Y."/>
            <person name="Yang H.T."/>
            <person name="Sudianto E."/>
            <person name="Hsu M.H."/>
            <person name="Wu K.P."/>
            <person name="Wang L.N."/>
            <person name="Leebens-Mack J.H."/>
            <person name="Tsai I.J."/>
        </authorList>
    </citation>
    <scope>NUCLEOTIDE SEQUENCE [LARGE SCALE GENOMIC DNA]</scope>
    <source>
        <strain evidence="4">cv. Chaw 1501</strain>
        <tissue evidence="3">Young leaves</tissue>
    </source>
</reference>
<dbReference type="AlphaFoldDB" id="A0A443Q4U7"/>
<evidence type="ECO:0000313" key="4">
    <source>
        <dbReference type="Proteomes" id="UP000283530"/>
    </source>
</evidence>
<organism evidence="3 4">
    <name type="scientific">Cinnamomum micranthum f. kanehirae</name>
    <dbReference type="NCBI Taxonomy" id="337451"/>
    <lineage>
        <taxon>Eukaryota</taxon>
        <taxon>Viridiplantae</taxon>
        <taxon>Streptophyta</taxon>
        <taxon>Embryophyta</taxon>
        <taxon>Tracheophyta</taxon>
        <taxon>Spermatophyta</taxon>
        <taxon>Magnoliopsida</taxon>
        <taxon>Magnoliidae</taxon>
        <taxon>Laurales</taxon>
        <taxon>Lauraceae</taxon>
        <taxon>Cinnamomum</taxon>
    </lineage>
</organism>
<dbReference type="EMBL" id="QPKB01000412">
    <property type="protein sequence ID" value="RWR98036.1"/>
    <property type="molecule type" value="Genomic_DNA"/>
</dbReference>
<gene>
    <name evidence="3" type="ORF">CKAN_02752500</name>
</gene>
<dbReference type="InterPro" id="IPR036047">
    <property type="entry name" value="F-box-like_dom_sf"/>
</dbReference>
<evidence type="ECO:0000259" key="2">
    <source>
        <dbReference type="Pfam" id="PF12937"/>
    </source>
</evidence>
<dbReference type="Proteomes" id="UP000283530">
    <property type="component" value="Unassembled WGS sequence"/>
</dbReference>
<feature type="domain" description="F-box" evidence="2">
    <location>
        <begin position="15"/>
        <end position="54"/>
    </location>
</feature>
<sequence length="197" mass="21932">MGLKVDWCGLQLFFSLPDDILPILSASLLHRDLCNLSLCCRSLRILAFSDVLWHIQCSITGLLSRATSRRPFLSSYRALCRFLLSARPLLGVWVHDNPNQGNFVFVMLGFLSLIACRVIPQKVGPTGFNGDPLLRAPVFEISAESDGLHGLLPPRQREQLRLPVPRFCQFHPPTLQSPAPRGRAPPQPPLLQSPLPP</sequence>
<name>A0A443Q4U7_9MAGN</name>
<feature type="region of interest" description="Disordered" evidence="1">
    <location>
        <begin position="173"/>
        <end position="197"/>
    </location>
</feature>
<dbReference type="PANTHER" id="PTHR31370:SF2">
    <property type="entry name" value="OS08G0105100 PROTEIN"/>
    <property type="match status" value="1"/>
</dbReference>
<accession>A0A443Q4U7</accession>
<dbReference type="InterPro" id="IPR040275">
    <property type="entry name" value="At5g39450-like"/>
</dbReference>
<dbReference type="InterPro" id="IPR001810">
    <property type="entry name" value="F-box_dom"/>
</dbReference>
<comment type="caution">
    <text evidence="3">The sequence shown here is derived from an EMBL/GenBank/DDBJ whole genome shotgun (WGS) entry which is preliminary data.</text>
</comment>
<dbReference type="OrthoDB" id="441172at2759"/>
<keyword evidence="4" id="KW-1185">Reference proteome</keyword>
<protein>
    <submittedName>
        <fullName evidence="3">F-box protein</fullName>
    </submittedName>
</protein>
<evidence type="ECO:0000313" key="3">
    <source>
        <dbReference type="EMBL" id="RWR98036.1"/>
    </source>
</evidence>
<dbReference type="Pfam" id="PF12937">
    <property type="entry name" value="F-box-like"/>
    <property type="match status" value="1"/>
</dbReference>
<feature type="compositionally biased region" description="Pro residues" evidence="1">
    <location>
        <begin position="183"/>
        <end position="197"/>
    </location>
</feature>